<organism evidence="1 2">
    <name type="scientific">Caldiarchaeum subterraneum</name>
    <dbReference type="NCBI Taxonomy" id="311458"/>
    <lineage>
        <taxon>Archaea</taxon>
        <taxon>Nitrososphaerota</taxon>
        <taxon>Candidatus Caldarchaeales</taxon>
        <taxon>Candidatus Caldarchaeaceae</taxon>
        <taxon>Candidatus Caldarchaeum</taxon>
    </lineage>
</organism>
<evidence type="ECO:0000313" key="1">
    <source>
        <dbReference type="EMBL" id="HIQ29339.1"/>
    </source>
</evidence>
<reference evidence="1" key="1">
    <citation type="journal article" date="2020" name="ISME J.">
        <title>Gammaproteobacteria mediating utilization of methyl-, sulfur- and petroleum organic compounds in deep ocean hydrothermal plumes.</title>
        <authorList>
            <person name="Zhou Z."/>
            <person name="Liu Y."/>
            <person name="Pan J."/>
            <person name="Cron B.R."/>
            <person name="Toner B.M."/>
            <person name="Anantharaman K."/>
            <person name="Breier J.A."/>
            <person name="Dick G.J."/>
            <person name="Li M."/>
        </authorList>
    </citation>
    <scope>NUCLEOTIDE SEQUENCE</scope>
    <source>
        <strain evidence="1">SZUA-1515</strain>
    </source>
</reference>
<comment type="caution">
    <text evidence="1">The sequence shown here is derived from an EMBL/GenBank/DDBJ whole genome shotgun (WGS) entry which is preliminary data.</text>
</comment>
<accession>A0A833E9M1</accession>
<name>A0A833E9M1_CALS0</name>
<protein>
    <submittedName>
        <fullName evidence="1">Uncharacterized protein</fullName>
    </submittedName>
</protein>
<gene>
    <name evidence="1" type="ORF">EYH45_02110</name>
</gene>
<dbReference type="EMBL" id="DQVM01000037">
    <property type="protein sequence ID" value="HIQ29339.1"/>
    <property type="molecule type" value="Genomic_DNA"/>
</dbReference>
<dbReference type="AlphaFoldDB" id="A0A833E9M1"/>
<proteinExistence type="predicted"/>
<evidence type="ECO:0000313" key="2">
    <source>
        <dbReference type="Proteomes" id="UP000608579"/>
    </source>
</evidence>
<sequence>MIRYRVSIRVGVAEFSLEAESREEVMNHMDELLSLVRGASERLVNSGFSSQTYQSQFPEQGLKTRRRGKSEVVEVLRYLEELLIPSGFFSEARSTSDTREKLKKVTGVLFQSRKVSQALGILYNKGVLRRVGPQGDYRYYIPNLD</sequence>
<dbReference type="Proteomes" id="UP000608579">
    <property type="component" value="Unassembled WGS sequence"/>
</dbReference>